<comment type="caution">
    <text evidence="1">The sequence shown here is derived from an EMBL/GenBank/DDBJ whole genome shotgun (WGS) entry which is preliminary data.</text>
</comment>
<evidence type="ECO:0000313" key="2">
    <source>
        <dbReference type="Proteomes" id="UP001062846"/>
    </source>
</evidence>
<dbReference type="EMBL" id="CM046397">
    <property type="protein sequence ID" value="KAI8536041.1"/>
    <property type="molecule type" value="Genomic_DNA"/>
</dbReference>
<name>A0ACC0M5K5_RHOML</name>
<reference evidence="1" key="1">
    <citation type="submission" date="2022-02" db="EMBL/GenBank/DDBJ databases">
        <title>Plant Genome Project.</title>
        <authorList>
            <person name="Zhang R.-G."/>
        </authorList>
    </citation>
    <scope>NUCLEOTIDE SEQUENCE</scope>
    <source>
        <strain evidence="1">AT1</strain>
    </source>
</reference>
<gene>
    <name evidence="1" type="ORF">RHMOL_Rhmol10G0224900</name>
</gene>
<dbReference type="Proteomes" id="UP001062846">
    <property type="component" value="Chromosome 10"/>
</dbReference>
<organism evidence="1 2">
    <name type="scientific">Rhododendron molle</name>
    <name type="common">Chinese azalea</name>
    <name type="synonym">Azalea mollis</name>
    <dbReference type="NCBI Taxonomy" id="49168"/>
    <lineage>
        <taxon>Eukaryota</taxon>
        <taxon>Viridiplantae</taxon>
        <taxon>Streptophyta</taxon>
        <taxon>Embryophyta</taxon>
        <taxon>Tracheophyta</taxon>
        <taxon>Spermatophyta</taxon>
        <taxon>Magnoliopsida</taxon>
        <taxon>eudicotyledons</taxon>
        <taxon>Gunneridae</taxon>
        <taxon>Pentapetalae</taxon>
        <taxon>asterids</taxon>
        <taxon>Ericales</taxon>
        <taxon>Ericaceae</taxon>
        <taxon>Ericoideae</taxon>
        <taxon>Rhodoreae</taxon>
        <taxon>Rhododendron</taxon>
    </lineage>
</organism>
<evidence type="ECO:0000313" key="1">
    <source>
        <dbReference type="EMBL" id="KAI8536041.1"/>
    </source>
</evidence>
<proteinExistence type="predicted"/>
<sequence length="200" mass="22432">MPQWVTGGEGFLPLVGFFNLSIIDLEGFLSSPFTPILLISKPQFTSPHPSLPPCSLTTFGCSDRSWLPEASSSSRSGRSRWVDEVCSGTMDSVQFCYRYRSTSGSLQLYFPLLSLSNRNCCLSLWNEIIIAIMPVLLESEKIRDVEFERFREWKQQIAMRGLHDFSPGLGFQRGIRIAYKLHLCGASPSENAVPVAVCNR</sequence>
<protein>
    <submittedName>
        <fullName evidence="1">Uncharacterized protein</fullName>
    </submittedName>
</protein>
<keyword evidence="2" id="KW-1185">Reference proteome</keyword>
<accession>A0ACC0M5K5</accession>